<dbReference type="InterPro" id="IPR014710">
    <property type="entry name" value="RmlC-like_jellyroll"/>
</dbReference>
<keyword evidence="3" id="KW-1185">Reference proteome</keyword>
<comment type="caution">
    <text evidence="2">The sequence shown here is derived from an EMBL/GenBank/DDBJ whole genome shotgun (WGS) entry which is preliminary data.</text>
</comment>
<organism evidence="2 3">
    <name type="scientific">Actinocorallia longicatena</name>
    <dbReference type="NCBI Taxonomy" id="111803"/>
    <lineage>
        <taxon>Bacteria</taxon>
        <taxon>Bacillati</taxon>
        <taxon>Actinomycetota</taxon>
        <taxon>Actinomycetes</taxon>
        <taxon>Streptosporangiales</taxon>
        <taxon>Thermomonosporaceae</taxon>
        <taxon>Actinocorallia</taxon>
    </lineage>
</organism>
<evidence type="ECO:0000259" key="1">
    <source>
        <dbReference type="Pfam" id="PF05899"/>
    </source>
</evidence>
<dbReference type="PANTHER" id="PTHR40943:SF1">
    <property type="entry name" value="CYTOPLASMIC PROTEIN"/>
    <property type="match status" value="1"/>
</dbReference>
<gene>
    <name evidence="2" type="ORF">GCM10010468_09270</name>
</gene>
<dbReference type="EMBL" id="BAAAUV010000002">
    <property type="protein sequence ID" value="GAA3197903.1"/>
    <property type="molecule type" value="Genomic_DNA"/>
</dbReference>
<proteinExistence type="predicted"/>
<dbReference type="Pfam" id="PF05899">
    <property type="entry name" value="Cupin_3"/>
    <property type="match status" value="1"/>
</dbReference>
<dbReference type="Proteomes" id="UP001501237">
    <property type="component" value="Unassembled WGS sequence"/>
</dbReference>
<dbReference type="RefSeq" id="WP_344822472.1">
    <property type="nucleotide sequence ID" value="NZ_BAAAUV010000002.1"/>
</dbReference>
<accession>A0ABP6Q0E6</accession>
<dbReference type="SUPFAM" id="SSF51182">
    <property type="entry name" value="RmlC-like cupins"/>
    <property type="match status" value="1"/>
</dbReference>
<evidence type="ECO:0000313" key="3">
    <source>
        <dbReference type="Proteomes" id="UP001501237"/>
    </source>
</evidence>
<dbReference type="PANTHER" id="PTHR40943">
    <property type="entry name" value="CYTOPLASMIC PROTEIN-RELATED"/>
    <property type="match status" value="1"/>
</dbReference>
<protein>
    <submittedName>
        <fullName evidence="2">Cupin domain-containing protein</fullName>
    </submittedName>
</protein>
<reference evidence="3" key="1">
    <citation type="journal article" date="2019" name="Int. J. Syst. Evol. Microbiol.">
        <title>The Global Catalogue of Microorganisms (GCM) 10K type strain sequencing project: providing services to taxonomists for standard genome sequencing and annotation.</title>
        <authorList>
            <consortium name="The Broad Institute Genomics Platform"/>
            <consortium name="The Broad Institute Genome Sequencing Center for Infectious Disease"/>
            <person name="Wu L."/>
            <person name="Ma J."/>
        </authorList>
    </citation>
    <scope>NUCLEOTIDE SEQUENCE [LARGE SCALE GENOMIC DNA]</scope>
    <source>
        <strain evidence="3">JCM 9377</strain>
    </source>
</reference>
<dbReference type="InterPro" id="IPR008579">
    <property type="entry name" value="UGlyAH_Cupin_dom"/>
</dbReference>
<dbReference type="InterPro" id="IPR011051">
    <property type="entry name" value="RmlC_Cupin_sf"/>
</dbReference>
<evidence type="ECO:0000313" key="2">
    <source>
        <dbReference type="EMBL" id="GAA3197903.1"/>
    </source>
</evidence>
<feature type="domain" description="(S)-ureidoglycine aminohydrolase cupin" evidence="1">
    <location>
        <begin position="26"/>
        <end position="96"/>
    </location>
</feature>
<sequence length="103" mass="10857">MSFVVHVADAVLEASGDGTAAAVLHEAGGVERGIWEIEPGTATDIEADEIFVVIEGRATIVIEDGPTLEVGPGDVCVFDKGARTTWHVHERLRKVYQITGSGG</sequence>
<name>A0ABP6Q0E6_9ACTN</name>
<dbReference type="Gene3D" id="2.60.120.10">
    <property type="entry name" value="Jelly Rolls"/>
    <property type="match status" value="1"/>
</dbReference>